<evidence type="ECO:0000256" key="4">
    <source>
        <dbReference type="RuleBase" id="RU000394"/>
    </source>
</evidence>
<dbReference type="InterPro" id="IPR027640">
    <property type="entry name" value="Kinesin-like_fam"/>
</dbReference>
<keyword evidence="8" id="KW-1185">Reference proteome</keyword>
<dbReference type="GO" id="GO:0005871">
    <property type="term" value="C:kinesin complex"/>
    <property type="evidence" value="ECO:0007669"/>
    <property type="project" value="TreeGrafter"/>
</dbReference>
<proteinExistence type="inferred from homology"/>
<dbReference type="RefSeq" id="XP_005756184.1">
    <property type="nucleotide sequence ID" value="XM_005756127.1"/>
</dbReference>
<reference evidence="7" key="2">
    <citation type="submission" date="2024-10" db="UniProtKB">
        <authorList>
            <consortium name="EnsemblProtists"/>
        </authorList>
    </citation>
    <scope>IDENTIFICATION</scope>
</reference>
<feature type="region of interest" description="Disordered" evidence="5">
    <location>
        <begin position="13"/>
        <end position="32"/>
    </location>
</feature>
<dbReference type="Gene3D" id="3.40.850.10">
    <property type="entry name" value="Kinesin motor domain"/>
    <property type="match status" value="1"/>
</dbReference>
<dbReference type="GO" id="GO:0005524">
    <property type="term" value="F:ATP binding"/>
    <property type="evidence" value="ECO:0007669"/>
    <property type="project" value="UniProtKB-UniRule"/>
</dbReference>
<evidence type="ECO:0000256" key="1">
    <source>
        <dbReference type="ARBA" id="ARBA00022741"/>
    </source>
</evidence>
<keyword evidence="2 3" id="KW-0067">ATP-binding</keyword>
<dbReference type="SUPFAM" id="SSF52540">
    <property type="entry name" value="P-loop containing nucleoside triphosphate hydrolases"/>
    <property type="match status" value="1"/>
</dbReference>
<accession>A0A0D3HXM0</accession>
<name>A0A0D3HXM0_EMIH1</name>
<feature type="compositionally biased region" description="Low complexity" evidence="5">
    <location>
        <begin position="23"/>
        <end position="32"/>
    </location>
</feature>
<protein>
    <recommendedName>
        <fullName evidence="4">Kinesin-like protein</fullName>
    </recommendedName>
</protein>
<dbReference type="InterPro" id="IPR001752">
    <property type="entry name" value="Kinesin_motor_dom"/>
</dbReference>
<evidence type="ECO:0000256" key="3">
    <source>
        <dbReference type="PROSITE-ProRule" id="PRU00283"/>
    </source>
</evidence>
<dbReference type="PROSITE" id="PS50067">
    <property type="entry name" value="KINESIN_MOTOR_2"/>
    <property type="match status" value="1"/>
</dbReference>
<dbReference type="GO" id="GO:0007018">
    <property type="term" value="P:microtubule-based movement"/>
    <property type="evidence" value="ECO:0007669"/>
    <property type="project" value="InterPro"/>
</dbReference>
<keyword evidence="4" id="KW-0493">Microtubule</keyword>
<dbReference type="Proteomes" id="UP000013827">
    <property type="component" value="Unassembled WGS sequence"/>
</dbReference>
<dbReference type="PROSITE" id="PS00411">
    <property type="entry name" value="KINESIN_MOTOR_1"/>
    <property type="match status" value="1"/>
</dbReference>
<dbReference type="eggNOG" id="KOG0239">
    <property type="taxonomic scope" value="Eukaryota"/>
</dbReference>
<keyword evidence="1 3" id="KW-0547">Nucleotide-binding</keyword>
<sequence>MNDGGLAVVRMKPLGAGGGGGERSSASGAPSGVTFSAPKAEVTVDGRLFSYPSHVIAPEMDQQALYDAFMPVNMQAFVDGVNVNVIAYGQTGSGKTHTVFGPPGILARAAAGELGDGVDQDYGLFPRGVLGAVDTVGKLRQEGIAAVLTASAVELSIMGNEDMLARSETAVRRAANDGAGTSQWSSAALGVALDKASDPPRLCGMTELPLDSPADVRLLCGALATRNTAGTLMNNTSSRSHCFAFLTLRVLKDEAGVARVRTSRFQFVDLAGSERLKDAHGASVSWKEGGEALNGMLTNYSLTMLSACVRGLVEAKRKRAKFSFRAFLSDLVDLLQESMTGDAATACFVCLSQAPTNLVHSKFALDFGEVFAQLSAPRPRATKPVPLALLAKQTNATLGEARRALQGSKSGGRCRPAWLSSEQRWRLKADPDWG</sequence>
<dbReference type="GeneID" id="17249837"/>
<comment type="similarity">
    <text evidence="3 4">Belongs to the TRAFAC class myosin-kinesin ATPase superfamily. Kinesin family.</text>
</comment>
<dbReference type="SMART" id="SM00129">
    <property type="entry name" value="KISc"/>
    <property type="match status" value="1"/>
</dbReference>
<organism evidence="7 8">
    <name type="scientific">Emiliania huxleyi (strain CCMP1516)</name>
    <dbReference type="NCBI Taxonomy" id="280463"/>
    <lineage>
        <taxon>Eukaryota</taxon>
        <taxon>Haptista</taxon>
        <taxon>Haptophyta</taxon>
        <taxon>Prymnesiophyceae</taxon>
        <taxon>Isochrysidales</taxon>
        <taxon>Noelaerhabdaceae</taxon>
        <taxon>Emiliania</taxon>
    </lineage>
</organism>
<evidence type="ECO:0000256" key="5">
    <source>
        <dbReference type="SAM" id="MobiDB-lite"/>
    </source>
</evidence>
<evidence type="ECO:0000259" key="6">
    <source>
        <dbReference type="PROSITE" id="PS50067"/>
    </source>
</evidence>
<dbReference type="KEGG" id="ehx:EMIHUDRAFT_108135"/>
<dbReference type="PRINTS" id="PR00380">
    <property type="entry name" value="KINESINHEAVY"/>
</dbReference>
<evidence type="ECO:0000313" key="8">
    <source>
        <dbReference type="Proteomes" id="UP000013827"/>
    </source>
</evidence>
<dbReference type="GO" id="GO:0005874">
    <property type="term" value="C:microtubule"/>
    <property type="evidence" value="ECO:0007669"/>
    <property type="project" value="UniProtKB-KW"/>
</dbReference>
<evidence type="ECO:0000313" key="7">
    <source>
        <dbReference type="EnsemblProtists" id="EOD03755"/>
    </source>
</evidence>
<dbReference type="GO" id="GO:0016887">
    <property type="term" value="F:ATP hydrolysis activity"/>
    <property type="evidence" value="ECO:0007669"/>
    <property type="project" value="TreeGrafter"/>
</dbReference>
<dbReference type="InterPro" id="IPR019821">
    <property type="entry name" value="Kinesin_motor_CS"/>
</dbReference>
<reference evidence="8" key="1">
    <citation type="journal article" date="2013" name="Nature">
        <title>Pan genome of the phytoplankton Emiliania underpins its global distribution.</title>
        <authorList>
            <person name="Read B.A."/>
            <person name="Kegel J."/>
            <person name="Klute M.J."/>
            <person name="Kuo A."/>
            <person name="Lefebvre S.C."/>
            <person name="Maumus F."/>
            <person name="Mayer C."/>
            <person name="Miller J."/>
            <person name="Monier A."/>
            <person name="Salamov A."/>
            <person name="Young J."/>
            <person name="Aguilar M."/>
            <person name="Claverie J.M."/>
            <person name="Frickenhaus S."/>
            <person name="Gonzalez K."/>
            <person name="Herman E.K."/>
            <person name="Lin Y.C."/>
            <person name="Napier J."/>
            <person name="Ogata H."/>
            <person name="Sarno A.F."/>
            <person name="Shmutz J."/>
            <person name="Schroeder D."/>
            <person name="de Vargas C."/>
            <person name="Verret F."/>
            <person name="von Dassow P."/>
            <person name="Valentin K."/>
            <person name="Van de Peer Y."/>
            <person name="Wheeler G."/>
            <person name="Dacks J.B."/>
            <person name="Delwiche C.F."/>
            <person name="Dyhrman S.T."/>
            <person name="Glockner G."/>
            <person name="John U."/>
            <person name="Richards T."/>
            <person name="Worden A.Z."/>
            <person name="Zhang X."/>
            <person name="Grigoriev I.V."/>
            <person name="Allen A.E."/>
            <person name="Bidle K."/>
            <person name="Borodovsky M."/>
            <person name="Bowler C."/>
            <person name="Brownlee C."/>
            <person name="Cock J.M."/>
            <person name="Elias M."/>
            <person name="Gladyshev V.N."/>
            <person name="Groth M."/>
            <person name="Guda C."/>
            <person name="Hadaegh A."/>
            <person name="Iglesias-Rodriguez M.D."/>
            <person name="Jenkins J."/>
            <person name="Jones B.M."/>
            <person name="Lawson T."/>
            <person name="Leese F."/>
            <person name="Lindquist E."/>
            <person name="Lobanov A."/>
            <person name="Lomsadze A."/>
            <person name="Malik S.B."/>
            <person name="Marsh M.E."/>
            <person name="Mackinder L."/>
            <person name="Mock T."/>
            <person name="Mueller-Roeber B."/>
            <person name="Pagarete A."/>
            <person name="Parker M."/>
            <person name="Probert I."/>
            <person name="Quesneville H."/>
            <person name="Raines C."/>
            <person name="Rensing S.A."/>
            <person name="Riano-Pachon D.M."/>
            <person name="Richier S."/>
            <person name="Rokitta S."/>
            <person name="Shiraiwa Y."/>
            <person name="Soanes D.M."/>
            <person name="van der Giezen M."/>
            <person name="Wahlund T.M."/>
            <person name="Williams B."/>
            <person name="Wilson W."/>
            <person name="Wolfe G."/>
            <person name="Wurch L.L."/>
        </authorList>
    </citation>
    <scope>NUCLEOTIDE SEQUENCE</scope>
</reference>
<dbReference type="Pfam" id="PF00225">
    <property type="entry name" value="Kinesin"/>
    <property type="match status" value="1"/>
</dbReference>
<dbReference type="GO" id="GO:0003777">
    <property type="term" value="F:microtubule motor activity"/>
    <property type="evidence" value="ECO:0007669"/>
    <property type="project" value="InterPro"/>
</dbReference>
<dbReference type="STRING" id="2903.R1CNB2"/>
<dbReference type="PaxDb" id="2903-EOD03755"/>
<dbReference type="GO" id="GO:0008017">
    <property type="term" value="F:microtubule binding"/>
    <property type="evidence" value="ECO:0007669"/>
    <property type="project" value="InterPro"/>
</dbReference>
<keyword evidence="3 4" id="KW-0505">Motor protein</keyword>
<feature type="binding site" evidence="3">
    <location>
        <begin position="89"/>
        <end position="96"/>
    </location>
    <ligand>
        <name>ATP</name>
        <dbReference type="ChEBI" id="CHEBI:30616"/>
    </ligand>
</feature>
<evidence type="ECO:0000256" key="2">
    <source>
        <dbReference type="ARBA" id="ARBA00022840"/>
    </source>
</evidence>
<dbReference type="PANTHER" id="PTHR24115">
    <property type="entry name" value="KINESIN-RELATED"/>
    <property type="match status" value="1"/>
</dbReference>
<dbReference type="AlphaFoldDB" id="A0A0D3HXM0"/>
<dbReference type="InterPro" id="IPR027417">
    <property type="entry name" value="P-loop_NTPase"/>
</dbReference>
<dbReference type="EnsemblProtists" id="EOD03755">
    <property type="protein sequence ID" value="EOD03755"/>
    <property type="gene ID" value="EMIHUDRAFT_108135"/>
</dbReference>
<feature type="domain" description="Kinesin motor" evidence="6">
    <location>
        <begin position="4"/>
        <end position="374"/>
    </location>
</feature>
<dbReference type="HOGENOM" id="CLU_649622_0_0_1"/>
<dbReference type="InterPro" id="IPR036961">
    <property type="entry name" value="Kinesin_motor_dom_sf"/>
</dbReference>